<dbReference type="InterPro" id="IPR006204">
    <property type="entry name" value="GHMP_kinase_N_dom"/>
</dbReference>
<reference evidence="9" key="1">
    <citation type="submission" date="2020-09" db="EMBL/GenBank/DDBJ databases">
        <authorList>
            <person name="Kikuchi T."/>
        </authorList>
    </citation>
    <scope>NUCLEOTIDE SEQUENCE</scope>
    <source>
        <strain evidence="9">SH1</strain>
    </source>
</reference>
<evidence type="ECO:0000259" key="7">
    <source>
        <dbReference type="Pfam" id="PF08544"/>
    </source>
</evidence>
<feature type="domain" description="GHMP kinase N-terminal" evidence="6">
    <location>
        <begin position="116"/>
        <end position="179"/>
    </location>
</feature>
<evidence type="ECO:0000259" key="6">
    <source>
        <dbReference type="Pfam" id="PF00288"/>
    </source>
</evidence>
<evidence type="ECO:0000256" key="2">
    <source>
        <dbReference type="ARBA" id="ARBA00022679"/>
    </source>
</evidence>
<dbReference type="InterPro" id="IPR019741">
    <property type="entry name" value="Galactokinase_CS"/>
</dbReference>
<protein>
    <recommendedName>
        <fullName evidence="11">Galactokinase</fullName>
    </recommendedName>
</protein>
<keyword evidence="2" id="KW-0808">Transferase</keyword>
<dbReference type="InterPro" id="IPR006203">
    <property type="entry name" value="GHMP_knse_ATP-bd_CS"/>
</dbReference>
<name>A0A811JTU7_9BILA</name>
<proteinExistence type="inferred from homology"/>
<dbReference type="PANTHER" id="PTHR10457">
    <property type="entry name" value="MEVALONATE KINASE/GALACTOKINASE"/>
    <property type="match status" value="1"/>
</dbReference>
<dbReference type="PANTHER" id="PTHR10457:SF7">
    <property type="entry name" value="GALACTOKINASE-RELATED"/>
    <property type="match status" value="1"/>
</dbReference>
<dbReference type="PRINTS" id="PR00959">
    <property type="entry name" value="MEVGALKINASE"/>
</dbReference>
<dbReference type="OrthoDB" id="187738at2759"/>
<dbReference type="InterPro" id="IPR000705">
    <property type="entry name" value="Galactokinase"/>
</dbReference>
<dbReference type="NCBIfam" id="TIGR00131">
    <property type="entry name" value="gal_kin"/>
    <property type="match status" value="1"/>
</dbReference>
<evidence type="ECO:0000313" key="10">
    <source>
        <dbReference type="Proteomes" id="UP000614601"/>
    </source>
</evidence>
<keyword evidence="3" id="KW-0547">Nucleotide-binding</keyword>
<evidence type="ECO:0000256" key="1">
    <source>
        <dbReference type="ARBA" id="ARBA00006566"/>
    </source>
</evidence>
<dbReference type="PIRSF" id="PIRSF000530">
    <property type="entry name" value="Galactokinase"/>
    <property type="match status" value="1"/>
</dbReference>
<dbReference type="Proteomes" id="UP000614601">
    <property type="component" value="Unassembled WGS sequence"/>
</dbReference>
<dbReference type="InterPro" id="IPR006206">
    <property type="entry name" value="Mevalonate/galactokinase"/>
</dbReference>
<dbReference type="GO" id="GO:0004335">
    <property type="term" value="F:galactokinase activity"/>
    <property type="evidence" value="ECO:0007669"/>
    <property type="project" value="InterPro"/>
</dbReference>
<dbReference type="InterPro" id="IPR020568">
    <property type="entry name" value="Ribosomal_Su5_D2-typ_SF"/>
</dbReference>
<dbReference type="SUPFAM" id="SSF54211">
    <property type="entry name" value="Ribosomal protein S5 domain 2-like"/>
    <property type="match status" value="1"/>
</dbReference>
<dbReference type="InterPro" id="IPR014721">
    <property type="entry name" value="Ribsml_uS5_D2-typ_fold_subgr"/>
</dbReference>
<organism evidence="9 10">
    <name type="scientific">Bursaphelenchus okinawaensis</name>
    <dbReference type="NCBI Taxonomy" id="465554"/>
    <lineage>
        <taxon>Eukaryota</taxon>
        <taxon>Metazoa</taxon>
        <taxon>Ecdysozoa</taxon>
        <taxon>Nematoda</taxon>
        <taxon>Chromadorea</taxon>
        <taxon>Rhabditida</taxon>
        <taxon>Tylenchina</taxon>
        <taxon>Tylenchomorpha</taxon>
        <taxon>Aphelenchoidea</taxon>
        <taxon>Aphelenchoididae</taxon>
        <taxon>Bursaphelenchus</taxon>
    </lineage>
</organism>
<evidence type="ECO:0000256" key="3">
    <source>
        <dbReference type="ARBA" id="ARBA00022741"/>
    </source>
</evidence>
<evidence type="ECO:0000256" key="5">
    <source>
        <dbReference type="ARBA" id="ARBA00022840"/>
    </source>
</evidence>
<evidence type="ECO:0000313" key="9">
    <source>
        <dbReference type="EMBL" id="CAD5206885.1"/>
    </source>
</evidence>
<comment type="caution">
    <text evidence="9">The sequence shown here is derived from an EMBL/GenBank/DDBJ whole genome shotgun (WGS) entry which is preliminary data.</text>
</comment>
<feature type="domain" description="Galactokinase N-terminal" evidence="8">
    <location>
        <begin position="13"/>
        <end position="62"/>
    </location>
</feature>
<accession>A0A811JTU7</accession>
<dbReference type="InterPro" id="IPR036554">
    <property type="entry name" value="GHMP_kinase_C_sf"/>
</dbReference>
<keyword evidence="10" id="KW-1185">Reference proteome</keyword>
<gene>
    <name evidence="9" type="ORF">BOKJ2_LOCUS1569</name>
</gene>
<dbReference type="SUPFAM" id="SSF55060">
    <property type="entry name" value="GHMP Kinase, C-terminal domain"/>
    <property type="match status" value="1"/>
</dbReference>
<dbReference type="GO" id="GO:0005829">
    <property type="term" value="C:cytosol"/>
    <property type="evidence" value="ECO:0007669"/>
    <property type="project" value="TreeGrafter"/>
</dbReference>
<dbReference type="Gene3D" id="1.20.1440.340">
    <property type="match status" value="1"/>
</dbReference>
<keyword evidence="5" id="KW-0067">ATP-binding</keyword>
<dbReference type="AlphaFoldDB" id="A0A811JTU7"/>
<sequence>MGDRTELVASLKETFAKTFSKPAEYVIRCPGRVNLIGEHIDYNGYGVLPMAIEQSIFVVVAKNNDNIIRFRNSMEKFVPYDWTVDLTWPGTKFPKWYEYFLSGWKGAVNWLQSNNKEHSISGLDVYIHGDIPPAAGLSSSSAMVCASVLTTWTSYTDKIFEGYTKRDVVEVATRSERLVGLEEEGTALHIDFDPLEIRKVELPSEALFCVLHSGVDSNKAATSNYNERVVECRVAAQLMTLSSKQPIDDYKTIRRLRDYQQHSNLNLEDCSKKSEAQLHPGIYPKAELLKLLKTDDDDFKKNSLNPATVDKQEFEPLKRALHVFSEAQRVDDFEKACIEKNLKEMGDLMNQSQFSCKDLYECSCPEMDALTDKCRQSGCVGARLTGAGWGGCAVALIDKNDKEKVEKNINVLFWTKPSAGIEATKV</sequence>
<dbReference type="Pfam" id="PF08544">
    <property type="entry name" value="GHMP_kinases_C"/>
    <property type="match status" value="1"/>
</dbReference>
<dbReference type="PROSITE" id="PS00106">
    <property type="entry name" value="GALACTOKINASE"/>
    <property type="match status" value="1"/>
</dbReference>
<dbReference type="InterPro" id="IPR013750">
    <property type="entry name" value="GHMP_kinase_C_dom"/>
</dbReference>
<dbReference type="GO" id="GO:0005524">
    <property type="term" value="F:ATP binding"/>
    <property type="evidence" value="ECO:0007669"/>
    <property type="project" value="UniProtKB-KW"/>
</dbReference>
<dbReference type="EMBL" id="CAJFCW020000001">
    <property type="protein sequence ID" value="CAG9083513.1"/>
    <property type="molecule type" value="Genomic_DNA"/>
</dbReference>
<feature type="domain" description="GHMP kinase C-terminal" evidence="7">
    <location>
        <begin position="334"/>
        <end position="408"/>
    </location>
</feature>
<comment type="similarity">
    <text evidence="1">Belongs to the GHMP kinase family. GalK subfamily.</text>
</comment>
<dbReference type="GO" id="GO:0006012">
    <property type="term" value="P:galactose metabolic process"/>
    <property type="evidence" value="ECO:0007669"/>
    <property type="project" value="InterPro"/>
</dbReference>
<keyword evidence="4" id="KW-0418">Kinase</keyword>
<evidence type="ECO:0008006" key="11">
    <source>
        <dbReference type="Google" id="ProtNLM"/>
    </source>
</evidence>
<dbReference type="Gene3D" id="3.30.70.3170">
    <property type="match status" value="1"/>
</dbReference>
<dbReference type="Proteomes" id="UP000783686">
    <property type="component" value="Unassembled WGS sequence"/>
</dbReference>
<evidence type="ECO:0000259" key="8">
    <source>
        <dbReference type="Pfam" id="PF10509"/>
    </source>
</evidence>
<dbReference type="PRINTS" id="PR00473">
    <property type="entry name" value="GALCTOKINASE"/>
</dbReference>
<dbReference type="Pfam" id="PF00288">
    <property type="entry name" value="GHMP_kinases_N"/>
    <property type="match status" value="1"/>
</dbReference>
<dbReference type="Gene3D" id="3.30.230.10">
    <property type="match status" value="1"/>
</dbReference>
<dbReference type="PROSITE" id="PS00627">
    <property type="entry name" value="GHMP_KINASES_ATP"/>
    <property type="match status" value="1"/>
</dbReference>
<dbReference type="EMBL" id="CAJFDH010000001">
    <property type="protein sequence ID" value="CAD5206885.1"/>
    <property type="molecule type" value="Genomic_DNA"/>
</dbReference>
<evidence type="ECO:0000256" key="4">
    <source>
        <dbReference type="ARBA" id="ARBA00022777"/>
    </source>
</evidence>
<dbReference type="Pfam" id="PF10509">
    <property type="entry name" value="GalKase_gal_bdg"/>
    <property type="match status" value="1"/>
</dbReference>
<dbReference type="InterPro" id="IPR019539">
    <property type="entry name" value="GalKase_N"/>
</dbReference>